<dbReference type="SUPFAM" id="SSF88713">
    <property type="entry name" value="Glycoside hydrolase/deacetylase"/>
    <property type="match status" value="1"/>
</dbReference>
<accession>A0A2K1Q725</accession>
<protein>
    <submittedName>
        <fullName evidence="1">Deacetylase</fullName>
    </submittedName>
</protein>
<gene>
    <name evidence="1" type="ORF">COO59_15560</name>
</gene>
<proteinExistence type="predicted"/>
<name>A0A2K1Q725_9GAMM</name>
<dbReference type="EMBL" id="NWUO01000012">
    <property type="protein sequence ID" value="PNS10767.1"/>
    <property type="molecule type" value="Genomic_DNA"/>
</dbReference>
<evidence type="ECO:0000313" key="2">
    <source>
        <dbReference type="Proteomes" id="UP000236345"/>
    </source>
</evidence>
<comment type="caution">
    <text evidence="1">The sequence shown here is derived from an EMBL/GenBank/DDBJ whole genome shotgun (WGS) entry which is preliminary data.</text>
</comment>
<dbReference type="Proteomes" id="UP000236345">
    <property type="component" value="Unassembled WGS sequence"/>
</dbReference>
<sequence>MNKPAFLITIDTEGDNLWRNRQTITTRNTLFLPRFQALCEKYGFKPTWLTNYEMASDPAYVEFASDVILRGHGEVGMHLHAWNSPPETPLTDDDWRWQPYLIEYPDDLLRDKVKFMTDLLEDKFQTKMLSHRAGRWAFDKRYAAVLRELGYQVDCSVTPRVSWRNSPGAPQGQGGTDYSHFPQHAYFLDPQDISRSGNSTLLEVPMSIQYKHPALMNKLKQGYDRLRGKKRGPSVNWLRPCGGNLTAMKRVAELSLAQGNDYVEFMLHSSEFMPDGSPTFKTEADIERLYEDLDALFSWLQQRTQGMTLAEYYQYFQARLK</sequence>
<dbReference type="OrthoDB" id="9771584at2"/>
<dbReference type="AlphaFoldDB" id="A0A2K1Q725"/>
<evidence type="ECO:0000313" key="1">
    <source>
        <dbReference type="EMBL" id="PNS10767.1"/>
    </source>
</evidence>
<dbReference type="Gene3D" id="3.20.20.370">
    <property type="entry name" value="Glycoside hydrolase/deacetylase"/>
    <property type="match status" value="1"/>
</dbReference>
<dbReference type="CDD" id="cd10935">
    <property type="entry name" value="CE4_WalW"/>
    <property type="match status" value="1"/>
</dbReference>
<dbReference type="GO" id="GO:0005975">
    <property type="term" value="P:carbohydrate metabolic process"/>
    <property type="evidence" value="ECO:0007669"/>
    <property type="project" value="InterPro"/>
</dbReference>
<dbReference type="InterPro" id="IPR011330">
    <property type="entry name" value="Glyco_hydro/deAcase_b/a-brl"/>
</dbReference>
<dbReference type="RefSeq" id="WP_103060685.1">
    <property type="nucleotide sequence ID" value="NZ_BSOF01000011.1"/>
</dbReference>
<keyword evidence="2" id="KW-1185">Reference proteome</keyword>
<reference evidence="2" key="1">
    <citation type="submission" date="2017-09" db="EMBL/GenBank/DDBJ databases">
        <authorList>
            <person name="Palmer M."/>
            <person name="Steenkamp E.T."/>
            <person name="Coetzee M.P."/>
            <person name="Avontuur J.R."/>
            <person name="Van Zyl E."/>
            <person name="Chan W.-Y."/>
            <person name="Blom J."/>
            <person name="Venter S.N."/>
        </authorList>
    </citation>
    <scope>NUCLEOTIDE SEQUENCE [LARGE SCALE GENOMIC DNA]</scope>
    <source>
        <strain evidence="2">QC88-366</strain>
    </source>
</reference>
<organism evidence="1 2">
    <name type="scientific">Mixta theicola</name>
    <dbReference type="NCBI Taxonomy" id="1458355"/>
    <lineage>
        <taxon>Bacteria</taxon>
        <taxon>Pseudomonadati</taxon>
        <taxon>Pseudomonadota</taxon>
        <taxon>Gammaproteobacteria</taxon>
        <taxon>Enterobacterales</taxon>
        <taxon>Erwiniaceae</taxon>
        <taxon>Mixta</taxon>
    </lineage>
</organism>